<feature type="region of interest" description="Disordered" evidence="1">
    <location>
        <begin position="13"/>
        <end position="44"/>
    </location>
</feature>
<evidence type="ECO:0000313" key="3">
    <source>
        <dbReference type="Proteomes" id="UP000696485"/>
    </source>
</evidence>
<dbReference type="AlphaFoldDB" id="A0A9P5S7T8"/>
<proteinExistence type="predicted"/>
<sequence length="131" mass="14557">SVYDQQQQLQYLDYNQQRPPNNRSSSIVYTGGSPVTTGYSSTAYSPDQQQYQYTDGTQAYKADDYFVPPPPVGRGGNDGTEYKIEHSPENLNTASVNHSRAPQAPRLHGDSPHDLENKTSSGVIVRNKYAE</sequence>
<name>A0A9P5S7T8_9FUNG</name>
<feature type="region of interest" description="Disordered" evidence="1">
    <location>
        <begin position="63"/>
        <end position="131"/>
    </location>
</feature>
<dbReference type="EMBL" id="JAAAUY010002661">
    <property type="protein sequence ID" value="KAF9310540.1"/>
    <property type="molecule type" value="Genomic_DNA"/>
</dbReference>
<comment type="caution">
    <text evidence="2">The sequence shown here is derived from an EMBL/GenBank/DDBJ whole genome shotgun (WGS) entry which is preliminary data.</text>
</comment>
<protein>
    <submittedName>
        <fullName evidence="2">Uncharacterized protein</fullName>
    </submittedName>
</protein>
<evidence type="ECO:0000313" key="2">
    <source>
        <dbReference type="EMBL" id="KAF9310540.1"/>
    </source>
</evidence>
<evidence type="ECO:0000256" key="1">
    <source>
        <dbReference type="SAM" id="MobiDB-lite"/>
    </source>
</evidence>
<feature type="compositionally biased region" description="Polar residues" evidence="1">
    <location>
        <begin position="89"/>
        <end position="100"/>
    </location>
</feature>
<feature type="non-terminal residue" evidence="2">
    <location>
        <position position="1"/>
    </location>
</feature>
<feature type="compositionally biased region" description="Basic and acidic residues" evidence="1">
    <location>
        <begin position="107"/>
        <end position="117"/>
    </location>
</feature>
<organism evidence="2 3">
    <name type="scientific">Podila minutissima</name>
    <dbReference type="NCBI Taxonomy" id="64525"/>
    <lineage>
        <taxon>Eukaryota</taxon>
        <taxon>Fungi</taxon>
        <taxon>Fungi incertae sedis</taxon>
        <taxon>Mucoromycota</taxon>
        <taxon>Mortierellomycotina</taxon>
        <taxon>Mortierellomycetes</taxon>
        <taxon>Mortierellales</taxon>
        <taxon>Mortierellaceae</taxon>
        <taxon>Podila</taxon>
    </lineage>
</organism>
<gene>
    <name evidence="2" type="ORF">BG006_004800</name>
</gene>
<keyword evidence="3" id="KW-1185">Reference proteome</keyword>
<reference evidence="2" key="1">
    <citation type="journal article" date="2020" name="Fungal Divers.">
        <title>Resolving the Mortierellaceae phylogeny through synthesis of multi-gene phylogenetics and phylogenomics.</title>
        <authorList>
            <person name="Vandepol N."/>
            <person name="Liber J."/>
            <person name="Desiro A."/>
            <person name="Na H."/>
            <person name="Kennedy M."/>
            <person name="Barry K."/>
            <person name="Grigoriev I.V."/>
            <person name="Miller A.N."/>
            <person name="O'Donnell K."/>
            <person name="Stajich J.E."/>
            <person name="Bonito G."/>
        </authorList>
    </citation>
    <scope>NUCLEOTIDE SEQUENCE</scope>
    <source>
        <strain evidence="2">NVP1</strain>
    </source>
</reference>
<accession>A0A9P5S7T8</accession>
<feature type="compositionally biased region" description="Polar residues" evidence="1">
    <location>
        <begin position="18"/>
        <end position="44"/>
    </location>
</feature>
<dbReference type="Proteomes" id="UP000696485">
    <property type="component" value="Unassembled WGS sequence"/>
</dbReference>